<dbReference type="PANTHER" id="PTHR21382:SF1">
    <property type="entry name" value="NADH DEHYDROGENASE [UBIQUINONE] 1 ALPHA SUBCOMPLEX SUBUNIT 11"/>
    <property type="match status" value="1"/>
</dbReference>
<evidence type="ECO:0000256" key="3">
    <source>
        <dbReference type="ARBA" id="ARBA00018191"/>
    </source>
</evidence>
<keyword evidence="5" id="KW-0999">Mitochondrion inner membrane</keyword>
<evidence type="ECO:0000256" key="9">
    <source>
        <dbReference type="ARBA" id="ARBA00030608"/>
    </source>
</evidence>
<dbReference type="EMBL" id="JARQZJ010000082">
    <property type="protein sequence ID" value="KAK9882773.1"/>
    <property type="molecule type" value="Genomic_DNA"/>
</dbReference>
<evidence type="ECO:0000313" key="12">
    <source>
        <dbReference type="EMBL" id="KAK9882773.1"/>
    </source>
</evidence>
<dbReference type="EMBL" id="JARQZJ010000133">
    <property type="protein sequence ID" value="KAK9892217.1"/>
    <property type="molecule type" value="Genomic_DNA"/>
</dbReference>
<keyword evidence="6 11" id="KW-1133">Transmembrane helix</keyword>
<keyword evidence="4 11" id="KW-0812">Transmembrane</keyword>
<sequence>MAFVDDDTSKQKYDYFSKPDGEEVLQKFWCAIKPATTAALTLSTIDVLLKSKPQGYGNIIARYAFISFPVIGCTTAFVLTSNAAAALRNKQDRLNWVLGGFAAGGVIGVWRRKPHIGLLSGIALGLLAYGKKYAVDVGYVMFPPSRSHYSLRSGGYDYTICKNIPGNYTTGPSKQ</sequence>
<feature type="transmembrane region" description="Helical" evidence="11">
    <location>
        <begin position="93"/>
        <end position="110"/>
    </location>
</feature>
<comment type="similarity">
    <text evidence="2">Belongs to the complex I NDUFA11 subunit family.</text>
</comment>
<reference evidence="13 14" key="1">
    <citation type="submission" date="2023-03" db="EMBL/GenBank/DDBJ databases">
        <title>Genome insight into feeding habits of ladybird beetles.</title>
        <authorList>
            <person name="Li H.-S."/>
            <person name="Huang Y.-H."/>
            <person name="Pang H."/>
        </authorList>
    </citation>
    <scope>NUCLEOTIDE SEQUENCE [LARGE SCALE GENOMIC DNA]</scope>
    <source>
        <strain evidence="13">SYSU_2023b</strain>
        <tissue evidence="13">Whole body</tissue>
    </source>
</reference>
<dbReference type="InterPro" id="IPR039205">
    <property type="entry name" value="NDUFA11"/>
</dbReference>
<organism evidence="13 14">
    <name type="scientific">Henosepilachna vigintioctopunctata</name>
    <dbReference type="NCBI Taxonomy" id="420089"/>
    <lineage>
        <taxon>Eukaryota</taxon>
        <taxon>Metazoa</taxon>
        <taxon>Ecdysozoa</taxon>
        <taxon>Arthropoda</taxon>
        <taxon>Hexapoda</taxon>
        <taxon>Insecta</taxon>
        <taxon>Pterygota</taxon>
        <taxon>Neoptera</taxon>
        <taxon>Endopterygota</taxon>
        <taxon>Coleoptera</taxon>
        <taxon>Polyphaga</taxon>
        <taxon>Cucujiformia</taxon>
        <taxon>Coccinelloidea</taxon>
        <taxon>Coccinellidae</taxon>
        <taxon>Epilachninae</taxon>
        <taxon>Epilachnini</taxon>
        <taxon>Henosepilachna</taxon>
    </lineage>
</organism>
<gene>
    <name evidence="13" type="ORF">WA026_019020</name>
    <name evidence="12" type="ORF">WA026_023195</name>
</gene>
<feature type="transmembrane region" description="Helical" evidence="11">
    <location>
        <begin position="60"/>
        <end position="81"/>
    </location>
</feature>
<evidence type="ECO:0000313" key="13">
    <source>
        <dbReference type="EMBL" id="KAK9892217.1"/>
    </source>
</evidence>
<evidence type="ECO:0000256" key="2">
    <source>
        <dbReference type="ARBA" id="ARBA00008699"/>
    </source>
</evidence>
<dbReference type="GO" id="GO:0006120">
    <property type="term" value="P:mitochondrial electron transport, NADH to ubiquinone"/>
    <property type="evidence" value="ECO:0007669"/>
    <property type="project" value="InterPro"/>
</dbReference>
<dbReference type="GO" id="GO:0005743">
    <property type="term" value="C:mitochondrial inner membrane"/>
    <property type="evidence" value="ECO:0007669"/>
    <property type="project" value="UniProtKB-SubCell"/>
</dbReference>
<accession>A0AAW1VIG3</accession>
<protein>
    <recommendedName>
        <fullName evidence="3">NADH dehydrogenase [ubiquinone] 1 alpha subcomplex subunit 11</fullName>
    </recommendedName>
    <alternativeName>
        <fullName evidence="9">Complex I-B14.7</fullName>
    </alternativeName>
    <alternativeName>
        <fullName evidence="10">NADH-ubiquinone oxidoreductase subunit B14.7</fullName>
    </alternativeName>
</protein>
<evidence type="ECO:0000256" key="4">
    <source>
        <dbReference type="ARBA" id="ARBA00022692"/>
    </source>
</evidence>
<evidence type="ECO:0000313" key="14">
    <source>
        <dbReference type="Proteomes" id="UP001431783"/>
    </source>
</evidence>
<evidence type="ECO:0000256" key="7">
    <source>
        <dbReference type="ARBA" id="ARBA00023128"/>
    </source>
</evidence>
<evidence type="ECO:0000256" key="10">
    <source>
        <dbReference type="ARBA" id="ARBA00031497"/>
    </source>
</evidence>
<dbReference type="Proteomes" id="UP001431783">
    <property type="component" value="Unassembled WGS sequence"/>
</dbReference>
<evidence type="ECO:0000256" key="1">
    <source>
        <dbReference type="ARBA" id="ARBA00004292"/>
    </source>
</evidence>
<comment type="caution">
    <text evidence="13">The sequence shown here is derived from an EMBL/GenBank/DDBJ whole genome shotgun (WGS) entry which is preliminary data.</text>
</comment>
<keyword evidence="14" id="KW-1185">Reference proteome</keyword>
<keyword evidence="7" id="KW-0496">Mitochondrion</keyword>
<proteinExistence type="inferred from homology"/>
<evidence type="ECO:0000256" key="5">
    <source>
        <dbReference type="ARBA" id="ARBA00022792"/>
    </source>
</evidence>
<evidence type="ECO:0000256" key="8">
    <source>
        <dbReference type="ARBA" id="ARBA00023136"/>
    </source>
</evidence>
<evidence type="ECO:0000256" key="11">
    <source>
        <dbReference type="SAM" id="Phobius"/>
    </source>
</evidence>
<dbReference type="AlphaFoldDB" id="A0AAW1VIG3"/>
<evidence type="ECO:0000256" key="6">
    <source>
        <dbReference type="ARBA" id="ARBA00022989"/>
    </source>
</evidence>
<keyword evidence="8 11" id="KW-0472">Membrane</keyword>
<dbReference type="GO" id="GO:0045271">
    <property type="term" value="C:respiratory chain complex I"/>
    <property type="evidence" value="ECO:0007669"/>
    <property type="project" value="InterPro"/>
</dbReference>
<dbReference type="PANTHER" id="PTHR21382">
    <property type="entry name" value="NADH-UBIQUINONE OXIDOREDUCTASE SUBUNIT"/>
    <property type="match status" value="1"/>
</dbReference>
<name>A0AAW1VIG3_9CUCU</name>
<comment type="subcellular location">
    <subcellularLocation>
        <location evidence="1">Mitochondrion inner membrane</location>
        <topology evidence="1">Multi-pass membrane protein</topology>
        <orientation evidence="1">Matrix side</orientation>
    </subcellularLocation>
</comment>